<keyword evidence="4" id="KW-1185">Reference proteome</keyword>
<evidence type="ECO:0000313" key="4">
    <source>
        <dbReference type="Proteomes" id="UP000799118"/>
    </source>
</evidence>
<dbReference type="SUPFAM" id="SSF82153">
    <property type="entry name" value="FAS1 domain"/>
    <property type="match status" value="1"/>
</dbReference>
<dbReference type="EMBL" id="ML769641">
    <property type="protein sequence ID" value="KAE9390913.1"/>
    <property type="molecule type" value="Genomic_DNA"/>
</dbReference>
<evidence type="ECO:0000256" key="1">
    <source>
        <dbReference type="ARBA" id="ARBA00022729"/>
    </source>
</evidence>
<dbReference type="InterPro" id="IPR000782">
    <property type="entry name" value="FAS1_domain"/>
</dbReference>
<dbReference type="PROSITE" id="PS50213">
    <property type="entry name" value="FAS1"/>
    <property type="match status" value="1"/>
</dbReference>
<dbReference type="PANTHER" id="PTHR28156:SF1">
    <property type="entry name" value="FAS1 DOMAIN-CONTAINING PROTEIN YDR262W"/>
    <property type="match status" value="1"/>
</dbReference>
<evidence type="ECO:0000259" key="2">
    <source>
        <dbReference type="PROSITE" id="PS50213"/>
    </source>
</evidence>
<dbReference type="Gene3D" id="2.30.180.10">
    <property type="entry name" value="FAS1 domain"/>
    <property type="match status" value="1"/>
</dbReference>
<keyword evidence="1" id="KW-0732">Signal</keyword>
<gene>
    <name evidence="3" type="ORF">BT96DRAFT_959662</name>
</gene>
<sequence>MPSLADLLTIESSASVFYSYARELSLSEVFSQEREGQGLTLLVPTNKAVMALARKPHQGPSPANTDSDVTISEEEFERNSKDNVRRWVEAHIIPKSLLTFSKHATYDTLLEGKSISFISDLEGDEASEDWKKVAIEERINILSMRKASNGVMYLIDGTIDPESGST</sequence>
<feature type="domain" description="FAS1" evidence="2">
    <location>
        <begin position="1"/>
        <end position="159"/>
    </location>
</feature>
<protein>
    <recommendedName>
        <fullName evidence="2">FAS1 domain-containing protein</fullName>
    </recommendedName>
</protein>
<dbReference type="Proteomes" id="UP000799118">
    <property type="component" value="Unassembled WGS sequence"/>
</dbReference>
<dbReference type="OrthoDB" id="5551751at2759"/>
<proteinExistence type="predicted"/>
<organism evidence="3 4">
    <name type="scientific">Gymnopus androsaceus JB14</name>
    <dbReference type="NCBI Taxonomy" id="1447944"/>
    <lineage>
        <taxon>Eukaryota</taxon>
        <taxon>Fungi</taxon>
        <taxon>Dikarya</taxon>
        <taxon>Basidiomycota</taxon>
        <taxon>Agaricomycotina</taxon>
        <taxon>Agaricomycetes</taxon>
        <taxon>Agaricomycetidae</taxon>
        <taxon>Agaricales</taxon>
        <taxon>Marasmiineae</taxon>
        <taxon>Omphalotaceae</taxon>
        <taxon>Gymnopus</taxon>
    </lineage>
</organism>
<dbReference type="InterPro" id="IPR040200">
    <property type="entry name" value="Mug57-like"/>
</dbReference>
<reference evidence="3" key="1">
    <citation type="journal article" date="2019" name="Environ. Microbiol.">
        <title>Fungal ecological strategies reflected in gene transcription - a case study of two litter decomposers.</title>
        <authorList>
            <person name="Barbi F."/>
            <person name="Kohler A."/>
            <person name="Barry K."/>
            <person name="Baskaran P."/>
            <person name="Daum C."/>
            <person name="Fauchery L."/>
            <person name="Ihrmark K."/>
            <person name="Kuo A."/>
            <person name="LaButti K."/>
            <person name="Lipzen A."/>
            <person name="Morin E."/>
            <person name="Grigoriev I.V."/>
            <person name="Henrissat B."/>
            <person name="Lindahl B."/>
            <person name="Martin F."/>
        </authorList>
    </citation>
    <scope>NUCLEOTIDE SEQUENCE</scope>
    <source>
        <strain evidence="3">JB14</strain>
    </source>
</reference>
<dbReference type="AlphaFoldDB" id="A0A6A4GZL2"/>
<dbReference type="InterPro" id="IPR036378">
    <property type="entry name" value="FAS1_dom_sf"/>
</dbReference>
<evidence type="ECO:0000313" key="3">
    <source>
        <dbReference type="EMBL" id="KAE9390913.1"/>
    </source>
</evidence>
<dbReference type="Pfam" id="PF02469">
    <property type="entry name" value="Fasciclin"/>
    <property type="match status" value="1"/>
</dbReference>
<accession>A0A6A4GZL2</accession>
<name>A0A6A4GZL2_9AGAR</name>
<dbReference type="PANTHER" id="PTHR28156">
    <property type="entry name" value="FAS1 DOMAIN-CONTAINING PROTEIN YDR262W"/>
    <property type="match status" value="1"/>
</dbReference>